<protein>
    <recommendedName>
        <fullName evidence="3">DUF7136 domain-containing protein</fullName>
    </recommendedName>
</protein>
<evidence type="ECO:0000256" key="1">
    <source>
        <dbReference type="SAM" id="Phobius"/>
    </source>
</evidence>
<feature type="signal peptide" evidence="2">
    <location>
        <begin position="1"/>
        <end position="19"/>
    </location>
</feature>
<keyword evidence="1" id="KW-0812">Transmembrane</keyword>
<dbReference type="AlphaFoldDB" id="A0AAN6MN18"/>
<evidence type="ECO:0000256" key="2">
    <source>
        <dbReference type="SAM" id="SignalP"/>
    </source>
</evidence>
<dbReference type="Proteomes" id="UP001303889">
    <property type="component" value="Unassembled WGS sequence"/>
</dbReference>
<reference evidence="4" key="2">
    <citation type="submission" date="2023-05" db="EMBL/GenBank/DDBJ databases">
        <authorList>
            <consortium name="Lawrence Berkeley National Laboratory"/>
            <person name="Steindorff A."/>
            <person name="Hensen N."/>
            <person name="Bonometti L."/>
            <person name="Westerberg I."/>
            <person name="Brannstrom I.O."/>
            <person name="Guillou S."/>
            <person name="Cros-Aarteil S."/>
            <person name="Calhoun S."/>
            <person name="Haridas S."/>
            <person name="Kuo A."/>
            <person name="Mondo S."/>
            <person name="Pangilinan J."/>
            <person name="Riley R."/>
            <person name="Labutti K."/>
            <person name="Andreopoulos B."/>
            <person name="Lipzen A."/>
            <person name="Chen C."/>
            <person name="Yanf M."/>
            <person name="Daum C."/>
            <person name="Ng V."/>
            <person name="Clum A."/>
            <person name="Ohm R."/>
            <person name="Martin F."/>
            <person name="Silar P."/>
            <person name="Natvig D."/>
            <person name="Lalanne C."/>
            <person name="Gautier V."/>
            <person name="Ament-Velasquez S.L."/>
            <person name="Kruys A."/>
            <person name="Hutchinson M.I."/>
            <person name="Powell A.J."/>
            <person name="Barry K."/>
            <person name="Miller A.N."/>
            <person name="Grigoriev I.V."/>
            <person name="Debuchy R."/>
            <person name="Gladieux P."/>
            <person name="Thoren M.H."/>
            <person name="Johannesson H."/>
        </authorList>
    </citation>
    <scope>NUCLEOTIDE SEQUENCE</scope>
    <source>
        <strain evidence="4">CBS 103.79</strain>
    </source>
</reference>
<proteinExistence type="predicted"/>
<evidence type="ECO:0000313" key="4">
    <source>
        <dbReference type="EMBL" id="KAK3903405.1"/>
    </source>
</evidence>
<evidence type="ECO:0000259" key="3">
    <source>
        <dbReference type="Pfam" id="PF23584"/>
    </source>
</evidence>
<name>A0AAN6MN18_9PEZI</name>
<keyword evidence="1" id="KW-1133">Transmembrane helix</keyword>
<keyword evidence="2" id="KW-0732">Signal</keyword>
<accession>A0AAN6MN18</accession>
<keyword evidence="1" id="KW-0472">Membrane</keyword>
<evidence type="ECO:0000313" key="5">
    <source>
        <dbReference type="Proteomes" id="UP001303889"/>
    </source>
</evidence>
<feature type="chain" id="PRO_5042840652" description="DUF7136 domain-containing protein" evidence="2">
    <location>
        <begin position="20"/>
        <end position="285"/>
    </location>
</feature>
<dbReference type="InterPro" id="IPR055560">
    <property type="entry name" value="DUF7136"/>
</dbReference>
<reference evidence="4" key="1">
    <citation type="journal article" date="2023" name="Mol. Phylogenet. Evol.">
        <title>Genome-scale phylogeny and comparative genomics of the fungal order Sordariales.</title>
        <authorList>
            <person name="Hensen N."/>
            <person name="Bonometti L."/>
            <person name="Westerberg I."/>
            <person name="Brannstrom I.O."/>
            <person name="Guillou S."/>
            <person name="Cros-Aarteil S."/>
            <person name="Calhoun S."/>
            <person name="Haridas S."/>
            <person name="Kuo A."/>
            <person name="Mondo S."/>
            <person name="Pangilinan J."/>
            <person name="Riley R."/>
            <person name="LaButti K."/>
            <person name="Andreopoulos B."/>
            <person name="Lipzen A."/>
            <person name="Chen C."/>
            <person name="Yan M."/>
            <person name="Daum C."/>
            <person name="Ng V."/>
            <person name="Clum A."/>
            <person name="Steindorff A."/>
            <person name="Ohm R.A."/>
            <person name="Martin F."/>
            <person name="Silar P."/>
            <person name="Natvig D.O."/>
            <person name="Lalanne C."/>
            <person name="Gautier V."/>
            <person name="Ament-Velasquez S.L."/>
            <person name="Kruys A."/>
            <person name="Hutchinson M.I."/>
            <person name="Powell A.J."/>
            <person name="Barry K."/>
            <person name="Miller A.N."/>
            <person name="Grigoriev I.V."/>
            <person name="Debuchy R."/>
            <person name="Gladieux P."/>
            <person name="Hiltunen Thoren M."/>
            <person name="Johannesson H."/>
        </authorList>
    </citation>
    <scope>NUCLEOTIDE SEQUENCE</scope>
    <source>
        <strain evidence="4">CBS 103.79</strain>
    </source>
</reference>
<gene>
    <name evidence="4" type="ORF">C8A05DRAFT_14622</name>
</gene>
<dbReference type="Pfam" id="PF23584">
    <property type="entry name" value="DUF7136"/>
    <property type="match status" value="1"/>
</dbReference>
<comment type="caution">
    <text evidence="4">The sequence shown here is derived from an EMBL/GenBank/DDBJ whole genome shotgun (WGS) entry which is preliminary data.</text>
</comment>
<dbReference type="EMBL" id="MU855450">
    <property type="protein sequence ID" value="KAK3903405.1"/>
    <property type="molecule type" value="Genomic_DNA"/>
</dbReference>
<feature type="transmembrane region" description="Helical" evidence="1">
    <location>
        <begin position="263"/>
        <end position="284"/>
    </location>
</feature>
<keyword evidence="5" id="KW-1185">Reference proteome</keyword>
<organism evidence="4 5">
    <name type="scientific">Staphylotrichum tortipilum</name>
    <dbReference type="NCBI Taxonomy" id="2831512"/>
    <lineage>
        <taxon>Eukaryota</taxon>
        <taxon>Fungi</taxon>
        <taxon>Dikarya</taxon>
        <taxon>Ascomycota</taxon>
        <taxon>Pezizomycotina</taxon>
        <taxon>Sordariomycetes</taxon>
        <taxon>Sordariomycetidae</taxon>
        <taxon>Sordariales</taxon>
        <taxon>Chaetomiaceae</taxon>
        <taxon>Staphylotrichum</taxon>
    </lineage>
</organism>
<sequence length="285" mass="29995">MRWSLAAASLAVLGSSVDAISAGVMEIDLLFPRENETYAPDANMPVVFSIRNAAAYGQYLAPSITAQLINTTAVPDDSIWASIGYWVDPELDGANWTSHEPYLAYSFNKAFRFEASWTLSWRVWLTGCKADDDGVHRGHTGYYVSDWLNITLTTKKGGKTPDLVAATADGRACDSTAVVVAITDKLFNVTEPPPQVATCAVLDLAATPTHAADPCKATIDSAAAASISAALVEYQCNGDNAPASCPPKPSPTYTKHSAAAQGLAVMGAASFTGVLGAVFVGLLWA</sequence>
<feature type="domain" description="DUF7136" evidence="3">
    <location>
        <begin position="22"/>
        <end position="245"/>
    </location>
</feature>